<evidence type="ECO:0000256" key="2">
    <source>
        <dbReference type="ARBA" id="ARBA00006275"/>
    </source>
</evidence>
<feature type="domain" description="RagB/SusD" evidence="7">
    <location>
        <begin position="315"/>
        <end position="524"/>
    </location>
</feature>
<dbReference type="SUPFAM" id="SSF48452">
    <property type="entry name" value="TPR-like"/>
    <property type="match status" value="1"/>
</dbReference>
<keyword evidence="4" id="KW-0472">Membrane</keyword>
<keyword evidence="10" id="KW-1185">Reference proteome</keyword>
<dbReference type="Pfam" id="PF07980">
    <property type="entry name" value="SusD_RagB"/>
    <property type="match status" value="1"/>
</dbReference>
<keyword evidence="5" id="KW-0998">Cell outer membrane</keyword>
<dbReference type="GO" id="GO:0009279">
    <property type="term" value="C:cell outer membrane"/>
    <property type="evidence" value="ECO:0007669"/>
    <property type="project" value="UniProtKB-SubCell"/>
</dbReference>
<dbReference type="Gene3D" id="1.25.40.390">
    <property type="match status" value="1"/>
</dbReference>
<reference evidence="9 10" key="1">
    <citation type="submission" date="2020-03" db="EMBL/GenBank/DDBJ databases">
        <title>Genomic analysis of Bacteroides faecium CBA7301.</title>
        <authorList>
            <person name="Kim J."/>
            <person name="Roh S.W."/>
        </authorList>
    </citation>
    <scope>NUCLEOTIDE SEQUENCE [LARGE SCALE GENOMIC DNA]</scope>
    <source>
        <strain evidence="9 10">CBA7301</strain>
    </source>
</reference>
<evidence type="ECO:0000313" key="9">
    <source>
        <dbReference type="EMBL" id="QIU94796.1"/>
    </source>
</evidence>
<evidence type="ECO:0000256" key="6">
    <source>
        <dbReference type="SAM" id="SignalP"/>
    </source>
</evidence>
<evidence type="ECO:0000256" key="5">
    <source>
        <dbReference type="ARBA" id="ARBA00023237"/>
    </source>
</evidence>
<dbReference type="Pfam" id="PF14322">
    <property type="entry name" value="SusD-like_3"/>
    <property type="match status" value="1"/>
</dbReference>
<accession>A0A6H0KMX0</accession>
<evidence type="ECO:0000256" key="3">
    <source>
        <dbReference type="ARBA" id="ARBA00022729"/>
    </source>
</evidence>
<name>A0A6H0KMX0_9BACE</name>
<feature type="domain" description="SusD-like N-terminal" evidence="8">
    <location>
        <begin position="84"/>
        <end position="227"/>
    </location>
</feature>
<sequence>MKAIKYNLILLLGMLFASCNDWLDIAQLGNETEKTQFTTLEGTERVLNGFYREMMSSNLYGAYLSQTAIEAMANRFVYNDRGINTSENAATMIEELSNHRYTEANIESIFSAIWKSGYTLSFRINNYFKSIAEMNLPIDTDKKNILLGEAYAIRAYIHFDLFRIFGKTYEPKNLQEERLPYNDLDFTDKSEEIVNKLYSLREETTENFFKKLLKDIRTAESLLEKSDPILTNPDAVTADLVIDDFYMNRNRRMNYYAVLALKARVLQYMGNTEEAVVAAEEVLKAVGEGKPFQWHTALREADYTFFSEVIFGIHYLNMYTDGNSRYYGSKVLSGYFVSQQMLNNYMFAKPSGHDNPDVALGDFRRECWTENNGTDVGTGTNIFGEGSGVTKVFVQKRFKEPANSTTQSKAYQQPLIRLAEMFYIVAESKVEAGLYDDAVAMFNEHMERRMVNEIYRFGHSNNPIDTSDPEIKNALMDFIRKEYYCEFAGEGQLFFFNKRRQQNTFCDSNTANSMLQIQDKEKAYIIDIPTIETNI</sequence>
<evidence type="ECO:0000259" key="7">
    <source>
        <dbReference type="Pfam" id="PF07980"/>
    </source>
</evidence>
<dbReference type="KEGG" id="bfc:BacF7301_11865"/>
<dbReference type="AlphaFoldDB" id="A0A6H0KMX0"/>
<keyword evidence="3 6" id="KW-0732">Signal</keyword>
<dbReference type="InterPro" id="IPR011990">
    <property type="entry name" value="TPR-like_helical_dom_sf"/>
</dbReference>
<dbReference type="RefSeq" id="WP_167963044.1">
    <property type="nucleotide sequence ID" value="NZ_CP050831.1"/>
</dbReference>
<dbReference type="PROSITE" id="PS51257">
    <property type="entry name" value="PROKAR_LIPOPROTEIN"/>
    <property type="match status" value="1"/>
</dbReference>
<proteinExistence type="inferred from homology"/>
<gene>
    <name evidence="9" type="ORF">BacF7301_11865</name>
</gene>
<dbReference type="InterPro" id="IPR012944">
    <property type="entry name" value="SusD_RagB_dom"/>
</dbReference>
<comment type="subcellular location">
    <subcellularLocation>
        <location evidence="1">Cell outer membrane</location>
    </subcellularLocation>
</comment>
<evidence type="ECO:0000259" key="8">
    <source>
        <dbReference type="Pfam" id="PF14322"/>
    </source>
</evidence>
<evidence type="ECO:0000256" key="1">
    <source>
        <dbReference type="ARBA" id="ARBA00004442"/>
    </source>
</evidence>
<evidence type="ECO:0000313" key="10">
    <source>
        <dbReference type="Proteomes" id="UP000501780"/>
    </source>
</evidence>
<comment type="similarity">
    <text evidence="2">Belongs to the SusD family.</text>
</comment>
<evidence type="ECO:0000256" key="4">
    <source>
        <dbReference type="ARBA" id="ARBA00023136"/>
    </source>
</evidence>
<dbReference type="EMBL" id="CP050831">
    <property type="protein sequence ID" value="QIU94796.1"/>
    <property type="molecule type" value="Genomic_DNA"/>
</dbReference>
<feature type="chain" id="PRO_5026233334" evidence="6">
    <location>
        <begin position="18"/>
        <end position="535"/>
    </location>
</feature>
<dbReference type="Proteomes" id="UP000501780">
    <property type="component" value="Chromosome"/>
</dbReference>
<organism evidence="9 10">
    <name type="scientific">Bacteroides faecium</name>
    <dbReference type="NCBI Taxonomy" id="2715212"/>
    <lineage>
        <taxon>Bacteria</taxon>
        <taxon>Pseudomonadati</taxon>
        <taxon>Bacteroidota</taxon>
        <taxon>Bacteroidia</taxon>
        <taxon>Bacteroidales</taxon>
        <taxon>Bacteroidaceae</taxon>
        <taxon>Bacteroides</taxon>
    </lineage>
</organism>
<dbReference type="InterPro" id="IPR033985">
    <property type="entry name" value="SusD-like_N"/>
</dbReference>
<protein>
    <submittedName>
        <fullName evidence="9">RagB/SusD family nutrient uptake outer membrane protein</fullName>
    </submittedName>
</protein>
<feature type="signal peptide" evidence="6">
    <location>
        <begin position="1"/>
        <end position="17"/>
    </location>
</feature>